<accession>A0ABV4U2I6</accession>
<comment type="caution">
    <text evidence="2">The sequence shown here is derived from an EMBL/GenBank/DDBJ whole genome shotgun (WGS) entry which is preliminary data.</text>
</comment>
<dbReference type="PIRSF" id="PIRSF021700">
    <property type="entry name" value="3_dmu_93_MTrfase"/>
    <property type="match status" value="1"/>
</dbReference>
<sequence>MENIQTITPCLWFDGQAEEAATFYTSVFKNSSIGHVTRVGEASAKVSGQVVGSVLAIDFQLDGRPFSAINGGPMFKFNEAISFQINCQTQNEVDYYWEKLSAVPEAERCGWLKDRFDVSWQVIPMVLFKMLADPDPEKSQRAMQAMLQMKKLDIDKLERAYAG</sequence>
<evidence type="ECO:0000313" key="3">
    <source>
        <dbReference type="Proteomes" id="UP001575105"/>
    </source>
</evidence>
<name>A0ABV4U2I6_9BACT</name>
<proteinExistence type="predicted"/>
<gene>
    <name evidence="2" type="ORF">ACERK3_01690</name>
</gene>
<dbReference type="InterPro" id="IPR029068">
    <property type="entry name" value="Glyas_Bleomycin-R_OHBP_Dase"/>
</dbReference>
<dbReference type="Proteomes" id="UP001575105">
    <property type="component" value="Unassembled WGS sequence"/>
</dbReference>
<protein>
    <submittedName>
        <fullName evidence="2">VOC family protein</fullName>
    </submittedName>
</protein>
<evidence type="ECO:0000259" key="1">
    <source>
        <dbReference type="Pfam" id="PF06983"/>
    </source>
</evidence>
<dbReference type="PANTHER" id="PTHR33990:SF2">
    <property type="entry name" value="PHNB-LIKE DOMAIN-CONTAINING PROTEIN"/>
    <property type="match status" value="1"/>
</dbReference>
<reference evidence="2 3" key="1">
    <citation type="submission" date="2024-08" db="EMBL/GenBank/DDBJ databases">
        <title>Whole-genome sequencing of halo(alkali)philic microorganisms from hypersaline lakes.</title>
        <authorList>
            <person name="Sorokin D.Y."/>
            <person name="Merkel A.Y."/>
            <person name="Messina E."/>
            <person name="Yakimov M."/>
        </authorList>
    </citation>
    <scope>NUCLEOTIDE SEQUENCE [LARGE SCALE GENOMIC DNA]</scope>
    <source>
        <strain evidence="2 3">AB-hyl4</strain>
    </source>
</reference>
<dbReference type="InterPro" id="IPR009725">
    <property type="entry name" value="3_dmu_93_MTrfase"/>
</dbReference>
<keyword evidence="3" id="KW-1185">Reference proteome</keyword>
<dbReference type="CDD" id="cd06588">
    <property type="entry name" value="PhnB_like"/>
    <property type="match status" value="1"/>
</dbReference>
<dbReference type="InterPro" id="IPR028973">
    <property type="entry name" value="PhnB-like"/>
</dbReference>
<dbReference type="RefSeq" id="WP_425343920.1">
    <property type="nucleotide sequence ID" value="NZ_JBGUBD010000001.1"/>
</dbReference>
<feature type="domain" description="PhnB-like" evidence="1">
    <location>
        <begin position="6"/>
        <end position="123"/>
    </location>
</feature>
<dbReference type="PANTHER" id="PTHR33990">
    <property type="entry name" value="PROTEIN YJDN-RELATED"/>
    <property type="match status" value="1"/>
</dbReference>
<dbReference type="Pfam" id="PF06983">
    <property type="entry name" value="3-dmu-9_3-mt"/>
    <property type="match status" value="1"/>
</dbReference>
<evidence type="ECO:0000313" key="2">
    <source>
        <dbReference type="EMBL" id="MFA9476996.1"/>
    </source>
</evidence>
<dbReference type="SUPFAM" id="SSF54593">
    <property type="entry name" value="Glyoxalase/Bleomycin resistance protein/Dihydroxybiphenyl dioxygenase"/>
    <property type="match status" value="1"/>
</dbReference>
<dbReference type="Gene3D" id="3.10.180.10">
    <property type="entry name" value="2,3-Dihydroxybiphenyl 1,2-Dioxygenase, domain 1"/>
    <property type="match status" value="1"/>
</dbReference>
<dbReference type="EMBL" id="JBGUBD010000001">
    <property type="protein sequence ID" value="MFA9476996.1"/>
    <property type="molecule type" value="Genomic_DNA"/>
</dbReference>
<organism evidence="2 3">
    <name type="scientific">Natronomicrosphaera hydrolytica</name>
    <dbReference type="NCBI Taxonomy" id="3242702"/>
    <lineage>
        <taxon>Bacteria</taxon>
        <taxon>Pseudomonadati</taxon>
        <taxon>Planctomycetota</taxon>
        <taxon>Phycisphaerae</taxon>
        <taxon>Phycisphaerales</taxon>
        <taxon>Phycisphaeraceae</taxon>
        <taxon>Natronomicrosphaera</taxon>
    </lineage>
</organism>